<feature type="transmembrane region" description="Helical" evidence="7">
    <location>
        <begin position="301"/>
        <end position="322"/>
    </location>
</feature>
<keyword evidence="11" id="KW-1185">Reference proteome</keyword>
<dbReference type="GO" id="GO:0004016">
    <property type="term" value="F:adenylate cyclase activity"/>
    <property type="evidence" value="ECO:0007669"/>
    <property type="project" value="TreeGrafter"/>
</dbReference>
<dbReference type="PROSITE" id="PS50125">
    <property type="entry name" value="GUANYLATE_CYCLASE_2"/>
    <property type="match status" value="1"/>
</dbReference>
<evidence type="ECO:0000313" key="10">
    <source>
        <dbReference type="EMBL" id="OHT15458.1"/>
    </source>
</evidence>
<dbReference type="SMART" id="SM00091">
    <property type="entry name" value="PAS"/>
    <property type="match status" value="1"/>
</dbReference>
<dbReference type="RefSeq" id="XP_068368594.1">
    <property type="nucleotide sequence ID" value="XM_068497586.1"/>
</dbReference>
<feature type="transmembrane region" description="Helical" evidence="7">
    <location>
        <begin position="229"/>
        <end position="262"/>
    </location>
</feature>
<gene>
    <name evidence="10" type="ORF">TRFO_14071</name>
</gene>
<evidence type="ECO:0000256" key="5">
    <source>
        <dbReference type="ARBA" id="ARBA00023136"/>
    </source>
</evidence>
<comment type="subcellular location">
    <subcellularLocation>
        <location evidence="1">Membrane</location>
    </subcellularLocation>
</comment>
<feature type="transmembrane region" description="Helical" evidence="7">
    <location>
        <begin position="203"/>
        <end position="223"/>
    </location>
</feature>
<feature type="transmembrane region" description="Helical" evidence="7">
    <location>
        <begin position="931"/>
        <end position="952"/>
    </location>
</feature>
<dbReference type="GO" id="GO:0005886">
    <property type="term" value="C:plasma membrane"/>
    <property type="evidence" value="ECO:0007669"/>
    <property type="project" value="TreeGrafter"/>
</dbReference>
<dbReference type="VEuPathDB" id="TrichDB:TRFO_14071"/>
<sequence>MIDQSVSRSLNDNGNTGIRHLLIHGRYSKVDVLFPLFDQMVQLTRLPTFLTSIFAIFLGFQFTIFSFWPIGKYWEDKDTPISYITLIFWFVSTPPAKTSLIIIFVILVVLFCMIFFWFFGLVMFYLRNLRFFTWGLYLCRFILECLCPTLVCSSSALVGASIWMLIHYHENYYWAFIITSIVVFIGYFLIYSIGNATIGRSSCIAISATSCFSQIIPISYLALNSISSILAYVFYSFPLYATCVFIVVHFSLLLFLYFSIYFQLPFHHKNANIFMATIISGQAGMDLVVFILFVINKSVSYAIMLLFFAFILIFGIGNYFLFKKRYEKIATDLFFPPNENKKDSEFMAYFEGLGLGYSEKLAITYLHVGLTQICPLFLNWSLVRFISQNYPSNYAICSTIQVLSYFPTEFRQMNSLFSLVTTRTDLNFINRFLIYQVYRIKTLRQSSTSSDANERLIKLRSLTEQCMSNVVAFWRCREPSISFFESLAKEEHRVNSLWLEAIRDYPNSAKLYEEYTTFLVECVTDFHSSVVMKQKAELIEHGSNFAVDASFRSLVWSIPNYVKNGVLDTKGNLLDYRPTKVSGSGSADSDISAMVTDIVETDSTGEFEQRLARQLFNKSKLRLAFDAALKDRTHKSFAALPGIAAICLIGGLSIFLSLFFFINTTFSTRKDSLNYINYMGAARFYFSMTLYLVLMKNIIDSGRYKARDIIMDAVNEDTFDVRFISNFDNVSQEIMVWVSQSRNFFARLLTFVTKQSLIDNNIYQIVSLFTSLSVNLNVMYDGRVIGQQIENIKNIYSFCYFLVSVLAAEESGKDFYFNDNFGMLILNDYSLGFNCDDLFQGFSDYAVRSGDSLIHTISILMILCPVLLFLISFCPYFSCSLVFIHHVDKIATVLTGLDRSIKDEAIDPIRQDLQPTIYSISDPTVRVTENVWFNVVNFFFSLFSALICFGMLQVAMDSNKMIDKLNIWNFNAARRLTTSSDLLTQCYHAIVLNETNSSNFMTRQNAISESNVVLGILDTVNNALLRGTDDLPSINGFDDELDSLNFKEGCTLDAPARDFHDSYRCGSTDKLLATLKDLTTPILTTPELFNGLIEKYEPAHLLHILNNHLWQRYSGTSDRITQLAVDSYGDLVDMMILFLCIGVIASFLVFSAGFFLRSSSRMTYSAALSELKRIPPHLIIADKGLKNILLNKNEESNTTTSISRNVLHNSTDSMLCVSLGGVVEMVNPAVTSTLGFTPEQVLGQPITSFFSDSDAQKVMNQMSVIQDSQNSAVYEDHVQCITDNRTLIPAYLTLLGMRRIEDSSIQSYVFILRNESDLLQQQAYAEEAKAKSENLLYHILPQTIVMKLNCGEKDICFTVPNATISFIDVVKFSEFTKNLAPTEIMGTLSQLFLSFDKLITNYPLITKIKLIGDIYMAAAGLFTEGANPTEHANQTINFALAAIAAIDDVNVKLNSNLQIRIGVNSGGPIIAGVLGTDKPVFDIIGDPINVAARLQTTDIPQHIQIPQSTYDLLTPGEYNVEPRGEVFLKGKGQVMTYLIMSDM</sequence>
<dbReference type="EMBL" id="MLAK01000218">
    <property type="protein sequence ID" value="OHT15458.1"/>
    <property type="molecule type" value="Genomic_DNA"/>
</dbReference>
<keyword evidence="4 7" id="KW-1133">Transmembrane helix</keyword>
<dbReference type="SUPFAM" id="SSF55785">
    <property type="entry name" value="PYP-like sensor domain (PAS domain)"/>
    <property type="match status" value="1"/>
</dbReference>
<comment type="caution">
    <text evidence="10">The sequence shown here is derived from an EMBL/GenBank/DDBJ whole genome shotgun (WGS) entry which is preliminary data.</text>
</comment>
<dbReference type="InterPro" id="IPR000014">
    <property type="entry name" value="PAS"/>
</dbReference>
<dbReference type="GO" id="GO:0001653">
    <property type="term" value="F:peptide receptor activity"/>
    <property type="evidence" value="ECO:0007669"/>
    <property type="project" value="TreeGrafter"/>
</dbReference>
<feature type="transmembrane region" description="Helical" evidence="7">
    <location>
        <begin position="274"/>
        <end position="295"/>
    </location>
</feature>
<feature type="transmembrane region" description="Helical" evidence="7">
    <location>
        <begin position="1136"/>
        <end position="1156"/>
    </location>
</feature>
<dbReference type="SMART" id="SM00044">
    <property type="entry name" value="CYCc"/>
    <property type="match status" value="1"/>
</dbReference>
<dbReference type="Gene3D" id="3.30.70.1230">
    <property type="entry name" value="Nucleotide cyclase"/>
    <property type="match status" value="1"/>
</dbReference>
<name>A0A1J4KWC3_9EUKA</name>
<dbReference type="PANTHER" id="PTHR11920:SF335">
    <property type="entry name" value="GUANYLATE CYCLASE"/>
    <property type="match status" value="1"/>
</dbReference>
<feature type="transmembrane region" description="Helical" evidence="7">
    <location>
        <begin position="138"/>
        <end position="166"/>
    </location>
</feature>
<evidence type="ECO:0000256" key="2">
    <source>
        <dbReference type="ARBA" id="ARBA00022692"/>
    </source>
</evidence>
<dbReference type="InterPro" id="IPR001054">
    <property type="entry name" value="A/G_cyclase"/>
</dbReference>
<feature type="transmembrane region" description="Helical" evidence="7">
    <location>
        <begin position="675"/>
        <end position="694"/>
    </location>
</feature>
<organism evidence="10 11">
    <name type="scientific">Tritrichomonas foetus</name>
    <dbReference type="NCBI Taxonomy" id="1144522"/>
    <lineage>
        <taxon>Eukaryota</taxon>
        <taxon>Metamonada</taxon>
        <taxon>Parabasalia</taxon>
        <taxon>Tritrichomonadida</taxon>
        <taxon>Tritrichomonadidae</taxon>
        <taxon>Tritrichomonas</taxon>
    </lineage>
</organism>
<evidence type="ECO:0000313" key="11">
    <source>
        <dbReference type="Proteomes" id="UP000179807"/>
    </source>
</evidence>
<reference evidence="10" key="1">
    <citation type="submission" date="2016-10" db="EMBL/GenBank/DDBJ databases">
        <authorList>
            <person name="Benchimol M."/>
            <person name="Almeida L.G."/>
            <person name="Vasconcelos A.T."/>
            <person name="Perreira-Neves A."/>
            <person name="Rosa I.A."/>
            <person name="Tasca T."/>
            <person name="Bogo M.R."/>
            <person name="de Souza W."/>
        </authorList>
    </citation>
    <scope>NUCLEOTIDE SEQUENCE [LARGE SCALE GENOMIC DNA]</scope>
    <source>
        <strain evidence="10">K</strain>
    </source>
</reference>
<dbReference type="PROSITE" id="PS50112">
    <property type="entry name" value="PAS"/>
    <property type="match status" value="1"/>
</dbReference>
<evidence type="ECO:0000256" key="3">
    <source>
        <dbReference type="ARBA" id="ARBA00022741"/>
    </source>
</evidence>
<accession>A0A1J4KWC3</accession>
<dbReference type="Proteomes" id="UP000179807">
    <property type="component" value="Unassembled WGS sequence"/>
</dbReference>
<dbReference type="Gene3D" id="3.30.450.20">
    <property type="entry name" value="PAS domain"/>
    <property type="match status" value="1"/>
</dbReference>
<dbReference type="PANTHER" id="PTHR11920">
    <property type="entry name" value="GUANYLYL CYCLASE"/>
    <property type="match status" value="1"/>
</dbReference>
<dbReference type="GO" id="GO:0004383">
    <property type="term" value="F:guanylate cyclase activity"/>
    <property type="evidence" value="ECO:0007669"/>
    <property type="project" value="TreeGrafter"/>
</dbReference>
<feature type="domain" description="PAS" evidence="8">
    <location>
        <begin position="1199"/>
        <end position="1269"/>
    </location>
</feature>
<evidence type="ECO:0000259" key="9">
    <source>
        <dbReference type="PROSITE" id="PS50125"/>
    </source>
</evidence>
<keyword evidence="2 7" id="KW-0812">Transmembrane</keyword>
<dbReference type="GO" id="GO:0000166">
    <property type="term" value="F:nucleotide binding"/>
    <property type="evidence" value="ECO:0007669"/>
    <property type="project" value="UniProtKB-KW"/>
</dbReference>
<keyword evidence="6" id="KW-0456">Lyase</keyword>
<dbReference type="GO" id="GO:0035556">
    <property type="term" value="P:intracellular signal transduction"/>
    <property type="evidence" value="ECO:0007669"/>
    <property type="project" value="InterPro"/>
</dbReference>
<feature type="transmembrane region" description="Helical" evidence="7">
    <location>
        <begin position="172"/>
        <end position="191"/>
    </location>
</feature>
<dbReference type="NCBIfam" id="TIGR00229">
    <property type="entry name" value="sensory_box"/>
    <property type="match status" value="1"/>
</dbReference>
<dbReference type="InterPro" id="IPR050401">
    <property type="entry name" value="Cyclic_nucleotide_synthase"/>
</dbReference>
<evidence type="ECO:0000256" key="7">
    <source>
        <dbReference type="SAM" id="Phobius"/>
    </source>
</evidence>
<feature type="transmembrane region" description="Helical" evidence="7">
    <location>
        <begin position="49"/>
        <end position="70"/>
    </location>
</feature>
<evidence type="ECO:0000256" key="6">
    <source>
        <dbReference type="ARBA" id="ARBA00023239"/>
    </source>
</evidence>
<proteinExistence type="predicted"/>
<evidence type="ECO:0000256" key="4">
    <source>
        <dbReference type="ARBA" id="ARBA00022989"/>
    </source>
</evidence>
<dbReference type="GO" id="GO:0007168">
    <property type="term" value="P:receptor guanylyl cyclase signaling pathway"/>
    <property type="evidence" value="ECO:0007669"/>
    <property type="project" value="TreeGrafter"/>
</dbReference>
<keyword evidence="3" id="KW-0547">Nucleotide-binding</keyword>
<feature type="transmembrane region" description="Helical" evidence="7">
    <location>
        <begin position="857"/>
        <end position="878"/>
    </location>
</feature>
<feature type="transmembrane region" description="Helical" evidence="7">
    <location>
        <begin position="637"/>
        <end position="663"/>
    </location>
</feature>
<dbReference type="OrthoDB" id="60033at2759"/>
<dbReference type="InterPro" id="IPR035965">
    <property type="entry name" value="PAS-like_dom_sf"/>
</dbReference>
<dbReference type="SUPFAM" id="SSF55073">
    <property type="entry name" value="Nucleotide cyclase"/>
    <property type="match status" value="1"/>
</dbReference>
<feature type="domain" description="Guanylate cyclase" evidence="9">
    <location>
        <begin position="1363"/>
        <end position="1495"/>
    </location>
</feature>
<keyword evidence="5 7" id="KW-0472">Membrane</keyword>
<evidence type="ECO:0000256" key="1">
    <source>
        <dbReference type="ARBA" id="ARBA00004370"/>
    </source>
</evidence>
<dbReference type="InterPro" id="IPR029787">
    <property type="entry name" value="Nucleotide_cyclase"/>
</dbReference>
<protein>
    <submittedName>
        <fullName evidence="10">Adenylate and Guanylate cyclase catalytic domain containing protein</fullName>
    </submittedName>
</protein>
<dbReference type="CDD" id="cd00130">
    <property type="entry name" value="PAS"/>
    <property type="match status" value="1"/>
</dbReference>
<feature type="transmembrane region" description="Helical" evidence="7">
    <location>
        <begin position="100"/>
        <end position="126"/>
    </location>
</feature>
<dbReference type="GeneID" id="94832290"/>
<evidence type="ECO:0000259" key="8">
    <source>
        <dbReference type="PROSITE" id="PS50112"/>
    </source>
</evidence>
<dbReference type="Pfam" id="PF00211">
    <property type="entry name" value="Guanylate_cyc"/>
    <property type="match status" value="1"/>
</dbReference>
<dbReference type="Pfam" id="PF13426">
    <property type="entry name" value="PAS_9"/>
    <property type="match status" value="1"/>
</dbReference>
<dbReference type="CDD" id="cd07302">
    <property type="entry name" value="CHD"/>
    <property type="match status" value="1"/>
</dbReference>